<evidence type="ECO:0000313" key="3">
    <source>
        <dbReference type="Proteomes" id="UP001596337"/>
    </source>
</evidence>
<feature type="domain" description="DUF5615" evidence="1">
    <location>
        <begin position="1"/>
        <end position="108"/>
    </location>
</feature>
<evidence type="ECO:0000259" key="1">
    <source>
        <dbReference type="Pfam" id="PF18480"/>
    </source>
</evidence>
<name>A0ABW2C1S0_9PSEU</name>
<dbReference type="InterPro" id="IPR041049">
    <property type="entry name" value="DUF5615"/>
</dbReference>
<protein>
    <submittedName>
        <fullName evidence="2">DUF5615 family PIN-like protein</fullName>
    </submittedName>
</protein>
<reference evidence="3" key="1">
    <citation type="journal article" date="2019" name="Int. J. Syst. Evol. Microbiol.">
        <title>The Global Catalogue of Microorganisms (GCM) 10K type strain sequencing project: providing services to taxonomists for standard genome sequencing and annotation.</title>
        <authorList>
            <consortium name="The Broad Institute Genomics Platform"/>
            <consortium name="The Broad Institute Genome Sequencing Center for Infectious Disease"/>
            <person name="Wu L."/>
            <person name="Ma J."/>
        </authorList>
    </citation>
    <scope>NUCLEOTIDE SEQUENCE [LARGE SCALE GENOMIC DNA]</scope>
    <source>
        <strain evidence="3">KCTC 32255</strain>
    </source>
</reference>
<keyword evidence="3" id="KW-1185">Reference proteome</keyword>
<proteinExistence type="predicted"/>
<dbReference type="RefSeq" id="WP_345402841.1">
    <property type="nucleotide sequence ID" value="NZ_BAABLA010000112.1"/>
</dbReference>
<sequence length="122" mass="13467">MRFLLDANLSPLIAACLTEAGHDTKHVRDVDLRRASDEQIMDFAAEHGFVIVSQDTDFTNLLHYRKASGPSLVLLRNLPEVTAAQVSSLILGNLDQFEAALVKGAVVSIVGDRIRVRRLPFQ</sequence>
<organism evidence="2 3">
    <name type="scientific">Haloechinothrix salitolerans</name>
    <dbReference type="NCBI Taxonomy" id="926830"/>
    <lineage>
        <taxon>Bacteria</taxon>
        <taxon>Bacillati</taxon>
        <taxon>Actinomycetota</taxon>
        <taxon>Actinomycetes</taxon>
        <taxon>Pseudonocardiales</taxon>
        <taxon>Pseudonocardiaceae</taxon>
        <taxon>Haloechinothrix</taxon>
    </lineage>
</organism>
<comment type="caution">
    <text evidence="2">The sequence shown here is derived from an EMBL/GenBank/DDBJ whole genome shotgun (WGS) entry which is preliminary data.</text>
</comment>
<dbReference type="Proteomes" id="UP001596337">
    <property type="component" value="Unassembled WGS sequence"/>
</dbReference>
<gene>
    <name evidence="2" type="ORF">ACFQGD_18940</name>
</gene>
<evidence type="ECO:0000313" key="2">
    <source>
        <dbReference type="EMBL" id="MFC6869221.1"/>
    </source>
</evidence>
<dbReference type="Pfam" id="PF18480">
    <property type="entry name" value="DUF5615"/>
    <property type="match status" value="1"/>
</dbReference>
<accession>A0ABW2C1S0</accession>
<dbReference type="EMBL" id="JBHSXX010000001">
    <property type="protein sequence ID" value="MFC6869221.1"/>
    <property type="molecule type" value="Genomic_DNA"/>
</dbReference>